<dbReference type="SUPFAM" id="SSF88697">
    <property type="entry name" value="PUA domain-like"/>
    <property type="match status" value="1"/>
</dbReference>
<keyword evidence="3" id="KW-1185">Reference proteome</keyword>
<evidence type="ECO:0000313" key="3">
    <source>
        <dbReference type="Proteomes" id="UP000464053"/>
    </source>
</evidence>
<accession>A0A6P1Q897</accession>
<dbReference type="EMBL" id="CP028272">
    <property type="protein sequence ID" value="QHM74005.1"/>
    <property type="molecule type" value="Genomic_DNA"/>
</dbReference>
<protein>
    <recommendedName>
        <fullName evidence="1">EVE domain-containing protein</fullName>
    </recommendedName>
</protein>
<dbReference type="Pfam" id="PF01878">
    <property type="entry name" value="EVE"/>
    <property type="match status" value="1"/>
</dbReference>
<geneLocation type="plasmid" evidence="2 3">
    <name>unnamed1</name>
</geneLocation>
<dbReference type="CDD" id="cd21132">
    <property type="entry name" value="EVE-like"/>
    <property type="match status" value="1"/>
</dbReference>
<evidence type="ECO:0000313" key="2">
    <source>
        <dbReference type="EMBL" id="QHM74005.1"/>
    </source>
</evidence>
<sequence>MKHWVAVISREHASIAASSGFLQVCHGKAAPLRQTHAGDEVFIYCPRTEMGKGEMLKTVEYHCVFRDDVVYQVEQFPGFMPFRKDVTFTENLRAVVLKDVAGLQFTSHSGWGMLARRGFFEIGPSDAELIRTAMKGG</sequence>
<dbReference type="Proteomes" id="UP000464053">
    <property type="component" value="Plasmid unnamed1"/>
</dbReference>
<dbReference type="RefSeq" id="WP_160623757.1">
    <property type="nucleotide sequence ID" value="NZ_CP028272.1"/>
</dbReference>
<reference evidence="2 3" key="1">
    <citation type="submission" date="2018-03" db="EMBL/GenBank/DDBJ databases">
        <title>Pantoea intestinalis SRCM103226 isolated form the mealworm.</title>
        <authorList>
            <person name="Jeong D.-Y."/>
            <person name="Kim J.W."/>
        </authorList>
    </citation>
    <scope>NUCLEOTIDE SEQUENCE [LARGE SCALE GENOMIC DNA]</scope>
    <source>
        <strain evidence="2 3">SRCM103226</strain>
        <plasmid evidence="2 3">unnamed1</plasmid>
    </source>
</reference>
<feature type="domain" description="EVE" evidence="1">
    <location>
        <begin position="3"/>
        <end position="132"/>
    </location>
</feature>
<dbReference type="InterPro" id="IPR015947">
    <property type="entry name" value="PUA-like_sf"/>
</dbReference>
<dbReference type="KEGG" id="mint:C7M51_04366"/>
<dbReference type="Gene3D" id="3.10.590.10">
    <property type="entry name" value="ph1033 like domains"/>
    <property type="match status" value="1"/>
</dbReference>
<name>A0A6P1Q897_9GAMM</name>
<proteinExistence type="predicted"/>
<dbReference type="AlphaFoldDB" id="A0A6P1Q897"/>
<dbReference type="InterPro" id="IPR002740">
    <property type="entry name" value="EVE_domain"/>
</dbReference>
<evidence type="ECO:0000259" key="1">
    <source>
        <dbReference type="Pfam" id="PF01878"/>
    </source>
</evidence>
<organism evidence="2 3">
    <name type="scientific">Mixta intestinalis</name>
    <dbReference type="NCBI Taxonomy" id="1615494"/>
    <lineage>
        <taxon>Bacteria</taxon>
        <taxon>Pseudomonadati</taxon>
        <taxon>Pseudomonadota</taxon>
        <taxon>Gammaproteobacteria</taxon>
        <taxon>Enterobacterales</taxon>
        <taxon>Erwiniaceae</taxon>
        <taxon>Mixta</taxon>
    </lineage>
</organism>
<keyword evidence="2" id="KW-0614">Plasmid</keyword>
<dbReference type="OrthoDB" id="9793567at2"/>
<gene>
    <name evidence="2" type="ORF">C7M51_04366</name>
</gene>